<dbReference type="Proteomes" id="UP001321582">
    <property type="component" value="Chromosome"/>
</dbReference>
<dbReference type="InterPro" id="IPR051541">
    <property type="entry name" value="PTS_SugarTrans_NitroReg"/>
</dbReference>
<accession>A0AAU9DG23</accession>
<dbReference type="Pfam" id="PF00359">
    <property type="entry name" value="PTS_EIIA_2"/>
    <property type="match status" value="1"/>
</dbReference>
<organism evidence="4 5">
    <name type="scientific">Haliovirga abyssi</name>
    <dbReference type="NCBI Taxonomy" id="2996794"/>
    <lineage>
        <taxon>Bacteria</taxon>
        <taxon>Fusobacteriati</taxon>
        <taxon>Fusobacteriota</taxon>
        <taxon>Fusobacteriia</taxon>
        <taxon>Fusobacteriales</taxon>
        <taxon>Haliovirgaceae</taxon>
        <taxon>Haliovirga</taxon>
    </lineage>
</organism>
<dbReference type="InterPro" id="IPR000644">
    <property type="entry name" value="CBS_dom"/>
</dbReference>
<dbReference type="SMART" id="SM00116">
    <property type="entry name" value="CBS"/>
    <property type="match status" value="2"/>
</dbReference>
<keyword evidence="5" id="KW-1185">Reference proteome</keyword>
<dbReference type="Pfam" id="PF00571">
    <property type="entry name" value="CBS"/>
    <property type="match status" value="2"/>
</dbReference>
<dbReference type="PROSITE" id="PS00372">
    <property type="entry name" value="PTS_EIIA_TYPE_2_HIS"/>
    <property type="match status" value="1"/>
</dbReference>
<feature type="domain" description="CBS" evidence="3">
    <location>
        <begin position="167"/>
        <end position="224"/>
    </location>
</feature>
<dbReference type="AlphaFoldDB" id="A0AAU9DG23"/>
<proteinExistence type="predicted"/>
<name>A0AAU9DG23_9FUSO</name>
<dbReference type="KEGG" id="haby:HLVA_01880"/>
<dbReference type="InterPro" id="IPR016152">
    <property type="entry name" value="PTrfase/Anion_transptr"/>
</dbReference>
<dbReference type="InterPro" id="IPR002178">
    <property type="entry name" value="PTS_EIIA_type-2_dom"/>
</dbReference>
<dbReference type="PROSITE" id="PS51371">
    <property type="entry name" value="CBS"/>
    <property type="match status" value="2"/>
</dbReference>
<feature type="domain" description="PTS EIIA type-2" evidence="2">
    <location>
        <begin position="5"/>
        <end position="153"/>
    </location>
</feature>
<dbReference type="EMBL" id="AP027059">
    <property type="protein sequence ID" value="BDU49619.1"/>
    <property type="molecule type" value="Genomic_DNA"/>
</dbReference>
<evidence type="ECO:0000259" key="2">
    <source>
        <dbReference type="PROSITE" id="PS51094"/>
    </source>
</evidence>
<dbReference type="SUPFAM" id="SSF55804">
    <property type="entry name" value="Phoshotransferase/anion transport protein"/>
    <property type="match status" value="1"/>
</dbReference>
<dbReference type="PROSITE" id="PS51094">
    <property type="entry name" value="PTS_EIIA_TYPE_2"/>
    <property type="match status" value="1"/>
</dbReference>
<dbReference type="RefSeq" id="WP_307904568.1">
    <property type="nucleotide sequence ID" value="NZ_AP027059.1"/>
</dbReference>
<evidence type="ECO:0000256" key="1">
    <source>
        <dbReference type="PROSITE-ProRule" id="PRU00703"/>
    </source>
</evidence>
<sequence>MRLSSFLDSELIFVNLNEKGKDQIIETMVEKAALVDEKLKKRKREIEDAVLKREHEISTAMGNHIAIPHARIEGYDDVMVIVGILSNDLECETAIHTKDSIKMIFMIIAGQTKNKLVLQLMKGIMKLSTKQDVLKKISNLKDAEKIISIIKDEEIEVSERITAEDVMSTDVEPAKLTDTLEEIAKRFVVEELRGVPVTDNKGKFIGEITQRELIQYGMPKYTSLMGDLGFMTVGEPFEEYFKNEKKVTVKELYRKNPITVDKKASIMEVSFLMVTKGNTRIYVVENGKYYGMILRSDIIKKILHV</sequence>
<dbReference type="SUPFAM" id="SSF54631">
    <property type="entry name" value="CBS-domain pair"/>
    <property type="match status" value="1"/>
</dbReference>
<gene>
    <name evidence="4" type="ORF">HLVA_01880</name>
</gene>
<keyword evidence="1" id="KW-0129">CBS domain</keyword>
<dbReference type="Gene3D" id="3.40.930.10">
    <property type="entry name" value="Mannitol-specific EII, Chain A"/>
    <property type="match status" value="1"/>
</dbReference>
<protein>
    <submittedName>
        <fullName evidence="4">Nitrogen regulatory IIA protein</fullName>
    </submittedName>
</protein>
<dbReference type="Gene3D" id="3.10.580.10">
    <property type="entry name" value="CBS-domain"/>
    <property type="match status" value="1"/>
</dbReference>
<dbReference type="InterPro" id="IPR046342">
    <property type="entry name" value="CBS_dom_sf"/>
</dbReference>
<feature type="domain" description="CBS" evidence="3">
    <location>
        <begin position="253"/>
        <end position="305"/>
    </location>
</feature>
<evidence type="ECO:0000313" key="5">
    <source>
        <dbReference type="Proteomes" id="UP001321582"/>
    </source>
</evidence>
<dbReference type="PANTHER" id="PTHR47738">
    <property type="entry name" value="PTS SYSTEM FRUCTOSE-LIKE EIIA COMPONENT-RELATED"/>
    <property type="match status" value="1"/>
</dbReference>
<reference evidence="4 5" key="1">
    <citation type="submission" date="2022-11" db="EMBL/GenBank/DDBJ databases">
        <title>Haliovirga abyssi gen. nov., sp. nov., a mesophilic fermentative bacterium isolated from the Iheya North hydrothermal field and the proposal of Haliovirgaceae fam. nov.</title>
        <authorList>
            <person name="Miyazaki U."/>
            <person name="Tame A."/>
            <person name="Miyazaki J."/>
            <person name="Takai K."/>
            <person name="Sawayama S."/>
            <person name="Kitajima M."/>
            <person name="Okamoto A."/>
            <person name="Nakagawa S."/>
        </authorList>
    </citation>
    <scope>NUCLEOTIDE SEQUENCE [LARGE SCALE GENOMIC DNA]</scope>
    <source>
        <strain evidence="4 5">IC12</strain>
    </source>
</reference>
<evidence type="ECO:0000259" key="3">
    <source>
        <dbReference type="PROSITE" id="PS51371"/>
    </source>
</evidence>
<evidence type="ECO:0000313" key="4">
    <source>
        <dbReference type="EMBL" id="BDU49619.1"/>
    </source>
</evidence>